<feature type="transmembrane region" description="Helical" evidence="12">
    <location>
        <begin position="252"/>
        <end position="276"/>
    </location>
</feature>
<keyword evidence="4" id="KW-1003">Cell membrane</keyword>
<evidence type="ECO:0000256" key="11">
    <source>
        <dbReference type="ARBA" id="ARBA00039918"/>
    </source>
</evidence>
<keyword evidence="6 12" id="KW-0812">Transmembrane</keyword>
<protein>
    <recommendedName>
        <fullName evidence="11">Putative proline/betaine transporter</fullName>
    </recommendedName>
</protein>
<dbReference type="PANTHER" id="PTHR43045:SF1">
    <property type="entry name" value="SHIKIMATE TRANSPORTER"/>
    <property type="match status" value="1"/>
</dbReference>
<feature type="transmembrane region" description="Helical" evidence="12">
    <location>
        <begin position="288"/>
        <end position="309"/>
    </location>
</feature>
<dbReference type="NCBIfam" id="TIGR00883">
    <property type="entry name" value="2A0106"/>
    <property type="match status" value="1"/>
</dbReference>
<dbReference type="EMBL" id="CP159280">
    <property type="protein sequence ID" value="XCH13836.1"/>
    <property type="molecule type" value="Genomic_DNA"/>
</dbReference>
<evidence type="ECO:0000256" key="3">
    <source>
        <dbReference type="ARBA" id="ARBA00022448"/>
    </source>
</evidence>
<feature type="transmembrane region" description="Helical" evidence="12">
    <location>
        <begin position="381"/>
        <end position="402"/>
    </location>
</feature>
<keyword evidence="3" id="KW-0813">Transport</keyword>
<name>A0AAU8EYH0_9MICC</name>
<gene>
    <name evidence="15" type="ORF">ABRP34_22520</name>
    <name evidence="14" type="ORF">ABRP34_23625</name>
</gene>
<dbReference type="InterPro" id="IPR004736">
    <property type="entry name" value="MHS_symport"/>
</dbReference>
<dbReference type="CDD" id="cd17369">
    <property type="entry name" value="MFS_ShiA_like"/>
    <property type="match status" value="1"/>
</dbReference>
<keyword evidence="8 12" id="KW-1133">Transmembrane helix</keyword>
<evidence type="ECO:0000256" key="7">
    <source>
        <dbReference type="ARBA" id="ARBA00022847"/>
    </source>
</evidence>
<feature type="transmembrane region" description="Helical" evidence="12">
    <location>
        <begin position="408"/>
        <end position="429"/>
    </location>
</feature>
<feature type="transmembrane region" description="Helical" evidence="12">
    <location>
        <begin position="95"/>
        <end position="119"/>
    </location>
</feature>
<evidence type="ECO:0000259" key="13">
    <source>
        <dbReference type="PROSITE" id="PS50850"/>
    </source>
</evidence>
<feature type="domain" description="Major facilitator superfamily (MFS) profile" evidence="13">
    <location>
        <begin position="22"/>
        <end position="433"/>
    </location>
</feature>
<dbReference type="InterPro" id="IPR011701">
    <property type="entry name" value="MFS"/>
</dbReference>
<comment type="similarity">
    <text evidence="2">Belongs to the major facilitator superfamily. Metabolite:H+ Symporter (MHS) family (TC 2.A.1.6) family.</text>
</comment>
<comment type="subcellular location">
    <subcellularLocation>
        <location evidence="1">Cell inner membrane</location>
        <topology evidence="1">Multi-pass membrane protein</topology>
    </subcellularLocation>
</comment>
<dbReference type="InterPro" id="IPR005829">
    <property type="entry name" value="Sugar_transporter_CS"/>
</dbReference>
<keyword evidence="15" id="KW-0614">Plasmid</keyword>
<keyword evidence="7" id="KW-0769">Symport</keyword>
<dbReference type="PROSITE" id="PS00217">
    <property type="entry name" value="SUGAR_TRANSPORT_2"/>
    <property type="match status" value="1"/>
</dbReference>
<evidence type="ECO:0000256" key="9">
    <source>
        <dbReference type="ARBA" id="ARBA00023136"/>
    </source>
</evidence>
<accession>A0AAU8EYH0</accession>
<evidence type="ECO:0000256" key="5">
    <source>
        <dbReference type="ARBA" id="ARBA00022519"/>
    </source>
</evidence>
<dbReference type="Gene3D" id="1.20.1250.20">
    <property type="entry name" value="MFS general substrate transporter like domains"/>
    <property type="match status" value="1"/>
</dbReference>
<dbReference type="RefSeq" id="WP_353713540.1">
    <property type="nucleotide sequence ID" value="NZ_CP159280.1"/>
</dbReference>
<sequence length="445" mass="47101">MASTRTKPQQSGTTGTTSMRRLIAASLVGTTIEWYDFFIYGSLAALVFNKLFFPDSDPLVGTMLALGSYAVGFAARPLGGIVFGHFGDKLGRKKLLIVSMLMMGGSTVLIGLLPTYAAIGIMAPVLLTLLRVVQGVALGGEWGGAVLILAEQAKPGRRGFAASWPQVGAPLGNVLAAGVLALFAATLPDEQFLSWGWRVPFLLSALLLGIGYWVRISVSEPKVFEASKAADEASGHQKVPVKEVLTKHPKALLQALGGHFAVNVLYYTVTAFALVYVTQLGSNRETALVALMIASGIQTVLIPLFGAWSDKVGRKVPYLIGASGMLIFAFALFPMLGTGSFLVIVAAMSIGLILHGLMYGPQAAFYAELFPTRVRYTGISVGVQLASVFAGSMAPIIATALLAQFNSWIPVAIYLAICAVITMAAVAWAPETYKRSLTDVDSTNS</sequence>
<dbReference type="PANTHER" id="PTHR43045">
    <property type="entry name" value="SHIKIMATE TRANSPORTER"/>
    <property type="match status" value="1"/>
</dbReference>
<keyword evidence="9 12" id="KW-0472">Membrane</keyword>
<dbReference type="FunFam" id="1.20.1250.20:FF:000001">
    <property type="entry name" value="Dicarboxylate MFS transporter"/>
    <property type="match status" value="1"/>
</dbReference>
<dbReference type="AlphaFoldDB" id="A0AAU8EYH0"/>
<proteinExistence type="inferred from homology"/>
<reference evidence="15" key="1">
    <citation type="submission" date="2024-06" db="EMBL/GenBank/DDBJ databases">
        <title>Biodegradation of dimethachlon by Arthrobacter sp. K5: mechanistic insights and ecological implications.</title>
        <authorList>
            <person name="Hu S."/>
            <person name="Lu P."/>
        </authorList>
    </citation>
    <scope>NUCLEOTIDE SEQUENCE</scope>
    <source>
        <strain evidence="15">K5</strain>
        <plasmid evidence="15">unnamed</plasmid>
    </source>
</reference>
<evidence type="ECO:0000256" key="2">
    <source>
        <dbReference type="ARBA" id="ARBA00008240"/>
    </source>
</evidence>
<dbReference type="SUPFAM" id="SSF103473">
    <property type="entry name" value="MFS general substrate transporter"/>
    <property type="match status" value="1"/>
</dbReference>
<geneLocation type="plasmid" evidence="15">
    <name>unnamed</name>
</geneLocation>
<feature type="transmembrane region" description="Helical" evidence="12">
    <location>
        <begin position="60"/>
        <end position="83"/>
    </location>
</feature>
<comment type="function">
    <text evidence="10">May be a proton symporter involved in the uptake of osmolytes such as proline and glycine betaine.</text>
</comment>
<feature type="transmembrane region" description="Helical" evidence="12">
    <location>
        <begin position="21"/>
        <end position="48"/>
    </location>
</feature>
<organism evidence="15">
    <name type="scientific">Arthrobacter sp. K5</name>
    <dbReference type="NCBI Taxonomy" id="2839623"/>
    <lineage>
        <taxon>Bacteria</taxon>
        <taxon>Bacillati</taxon>
        <taxon>Actinomycetota</taxon>
        <taxon>Actinomycetes</taxon>
        <taxon>Micrococcales</taxon>
        <taxon>Micrococcaceae</taxon>
        <taxon>Arthrobacter</taxon>
    </lineage>
</organism>
<evidence type="ECO:0000313" key="15">
    <source>
        <dbReference type="EMBL" id="XCH13887.1"/>
    </source>
</evidence>
<keyword evidence="5" id="KW-0997">Cell inner membrane</keyword>
<evidence type="ECO:0000256" key="1">
    <source>
        <dbReference type="ARBA" id="ARBA00004429"/>
    </source>
</evidence>
<feature type="transmembrane region" description="Helical" evidence="12">
    <location>
        <begin position="125"/>
        <end position="150"/>
    </location>
</feature>
<dbReference type="PROSITE" id="PS50850">
    <property type="entry name" value="MFS"/>
    <property type="match status" value="1"/>
</dbReference>
<dbReference type="InterPro" id="IPR020846">
    <property type="entry name" value="MFS_dom"/>
</dbReference>
<evidence type="ECO:0000256" key="10">
    <source>
        <dbReference type="ARBA" id="ARBA00037295"/>
    </source>
</evidence>
<dbReference type="Pfam" id="PF07690">
    <property type="entry name" value="MFS_1"/>
    <property type="match status" value="1"/>
</dbReference>
<evidence type="ECO:0000313" key="14">
    <source>
        <dbReference type="EMBL" id="XCH13836.1"/>
    </source>
</evidence>
<feature type="transmembrane region" description="Helical" evidence="12">
    <location>
        <begin position="162"/>
        <end position="183"/>
    </location>
</feature>
<dbReference type="GO" id="GO:0015293">
    <property type="term" value="F:symporter activity"/>
    <property type="evidence" value="ECO:0007669"/>
    <property type="project" value="UniProtKB-KW"/>
</dbReference>
<feature type="transmembrane region" description="Helical" evidence="12">
    <location>
        <begin position="316"/>
        <end position="335"/>
    </location>
</feature>
<dbReference type="InterPro" id="IPR036259">
    <property type="entry name" value="MFS_trans_sf"/>
</dbReference>
<feature type="transmembrane region" description="Helical" evidence="12">
    <location>
        <begin position="195"/>
        <end position="214"/>
    </location>
</feature>
<dbReference type="GO" id="GO:0005886">
    <property type="term" value="C:plasma membrane"/>
    <property type="evidence" value="ECO:0007669"/>
    <property type="project" value="UniProtKB-SubCell"/>
</dbReference>
<dbReference type="EMBL" id="CP159280">
    <property type="protein sequence ID" value="XCH13887.1"/>
    <property type="molecule type" value="Genomic_DNA"/>
</dbReference>
<evidence type="ECO:0000256" key="4">
    <source>
        <dbReference type="ARBA" id="ARBA00022475"/>
    </source>
</evidence>
<evidence type="ECO:0000256" key="8">
    <source>
        <dbReference type="ARBA" id="ARBA00022989"/>
    </source>
</evidence>
<feature type="transmembrane region" description="Helical" evidence="12">
    <location>
        <begin position="341"/>
        <end position="360"/>
    </location>
</feature>
<evidence type="ECO:0000256" key="6">
    <source>
        <dbReference type="ARBA" id="ARBA00022692"/>
    </source>
</evidence>
<evidence type="ECO:0000256" key="12">
    <source>
        <dbReference type="SAM" id="Phobius"/>
    </source>
</evidence>